<sequence length="93" mass="10333">MASTMVQVPILMSPSQKRRLAQKAKAANLTMAELLREGGERYVPADDPTLLDHMAKQVIRETKKTIRAIDKTLALVAESEARMQALSKTRKKG</sequence>
<dbReference type="RefSeq" id="WP_213041639.1">
    <property type="nucleotide sequence ID" value="NZ_CAJNBJ010000002.1"/>
</dbReference>
<dbReference type="EMBL" id="CAJNBJ010000002">
    <property type="protein sequence ID" value="CAE6729500.1"/>
    <property type="molecule type" value="Genomic_DNA"/>
</dbReference>
<evidence type="ECO:0008006" key="3">
    <source>
        <dbReference type="Google" id="ProtNLM"/>
    </source>
</evidence>
<evidence type="ECO:0000313" key="1">
    <source>
        <dbReference type="EMBL" id="CAE6729500.1"/>
    </source>
</evidence>
<organism evidence="1 2">
    <name type="scientific">Nitrospira defluvii</name>
    <dbReference type="NCBI Taxonomy" id="330214"/>
    <lineage>
        <taxon>Bacteria</taxon>
        <taxon>Pseudomonadati</taxon>
        <taxon>Nitrospirota</taxon>
        <taxon>Nitrospiria</taxon>
        <taxon>Nitrospirales</taxon>
        <taxon>Nitrospiraceae</taxon>
        <taxon>Nitrospira</taxon>
    </lineage>
</organism>
<protein>
    <recommendedName>
        <fullName evidence="3">CopG-like ribbon-helix-helix domain-containing protein</fullName>
    </recommendedName>
</protein>
<gene>
    <name evidence="1" type="ORF">NSPZN2_100283</name>
</gene>
<dbReference type="Proteomes" id="UP000675880">
    <property type="component" value="Unassembled WGS sequence"/>
</dbReference>
<comment type="caution">
    <text evidence="1">The sequence shown here is derived from an EMBL/GenBank/DDBJ whole genome shotgun (WGS) entry which is preliminary data.</text>
</comment>
<name>A0ABM8R2K6_9BACT</name>
<evidence type="ECO:0000313" key="2">
    <source>
        <dbReference type="Proteomes" id="UP000675880"/>
    </source>
</evidence>
<proteinExistence type="predicted"/>
<accession>A0ABM8R2K6</accession>
<keyword evidence="2" id="KW-1185">Reference proteome</keyword>
<reference evidence="1 2" key="1">
    <citation type="submission" date="2021-02" db="EMBL/GenBank/DDBJ databases">
        <authorList>
            <person name="Han P."/>
        </authorList>
    </citation>
    <scope>NUCLEOTIDE SEQUENCE [LARGE SCALE GENOMIC DNA]</scope>
    <source>
        <strain evidence="1">Candidatus Nitrospira sp. ZN2</strain>
    </source>
</reference>